<reference evidence="2 3" key="1">
    <citation type="submission" date="2019-11" db="EMBL/GenBank/DDBJ databases">
        <title>Pedobacter sp. HMF7647 Genome sequencing and assembly.</title>
        <authorList>
            <person name="Kang H."/>
            <person name="Kim H."/>
            <person name="Joh K."/>
        </authorList>
    </citation>
    <scope>NUCLEOTIDE SEQUENCE [LARGE SCALE GENOMIC DNA]</scope>
    <source>
        <strain evidence="2 3">HMF7647</strain>
    </source>
</reference>
<feature type="transmembrane region" description="Helical" evidence="1">
    <location>
        <begin position="231"/>
        <end position="252"/>
    </location>
</feature>
<organism evidence="2 3">
    <name type="scientific">Hufsiella arboris</name>
    <dbReference type="NCBI Taxonomy" id="2695275"/>
    <lineage>
        <taxon>Bacteria</taxon>
        <taxon>Pseudomonadati</taxon>
        <taxon>Bacteroidota</taxon>
        <taxon>Sphingobacteriia</taxon>
        <taxon>Sphingobacteriales</taxon>
        <taxon>Sphingobacteriaceae</taxon>
        <taxon>Hufsiella</taxon>
    </lineage>
</organism>
<dbReference type="RefSeq" id="WP_160844654.1">
    <property type="nucleotide sequence ID" value="NZ_WVHT01000004.1"/>
</dbReference>
<keyword evidence="1" id="KW-0472">Membrane</keyword>
<dbReference type="AlphaFoldDB" id="A0A7K1YA84"/>
<protein>
    <submittedName>
        <fullName evidence="2">Uncharacterized protein</fullName>
    </submittedName>
</protein>
<evidence type="ECO:0000256" key="1">
    <source>
        <dbReference type="SAM" id="Phobius"/>
    </source>
</evidence>
<keyword evidence="3" id="KW-1185">Reference proteome</keyword>
<feature type="transmembrane region" description="Helical" evidence="1">
    <location>
        <begin position="150"/>
        <end position="168"/>
    </location>
</feature>
<evidence type="ECO:0000313" key="2">
    <source>
        <dbReference type="EMBL" id="MXV51486.1"/>
    </source>
</evidence>
<evidence type="ECO:0000313" key="3">
    <source>
        <dbReference type="Proteomes" id="UP000466586"/>
    </source>
</evidence>
<keyword evidence="1" id="KW-0812">Transmembrane</keyword>
<sequence>MANNFFSFNRFTMLFAKHTQEHYKAYLMSLGVISGILTLLFAFIAYNNNGVIGQVSQLILFSTFLLIAGAIFTSMIFADLGDKKKAIQTLMLPASYVEKFLVSWIYSLIIFLICFIGAFYLVVFIVSSIWGNPESKLMDLFSEDLKPYRIIGFYIILHSITLIGAIYFERLHFVKTGFVFFVFLVLLSILNQFITYFLFDGKFSKAVPFIGLQVIEGENSWPIRLNENADMLTSLMFFTVAIVFWICALFKLKEKEI</sequence>
<accession>A0A7K1YA84</accession>
<comment type="caution">
    <text evidence="2">The sequence shown here is derived from an EMBL/GenBank/DDBJ whole genome shotgun (WGS) entry which is preliminary data.</text>
</comment>
<name>A0A7K1YA84_9SPHI</name>
<gene>
    <name evidence="2" type="ORF">GS399_10940</name>
</gene>
<feature type="transmembrane region" description="Helical" evidence="1">
    <location>
        <begin position="25"/>
        <end position="46"/>
    </location>
</feature>
<feature type="transmembrane region" description="Helical" evidence="1">
    <location>
        <begin position="101"/>
        <end position="130"/>
    </location>
</feature>
<dbReference type="EMBL" id="WVHT01000004">
    <property type="protein sequence ID" value="MXV51486.1"/>
    <property type="molecule type" value="Genomic_DNA"/>
</dbReference>
<dbReference type="Proteomes" id="UP000466586">
    <property type="component" value="Unassembled WGS sequence"/>
</dbReference>
<proteinExistence type="predicted"/>
<feature type="transmembrane region" description="Helical" evidence="1">
    <location>
        <begin position="58"/>
        <end position="80"/>
    </location>
</feature>
<keyword evidence="1" id="KW-1133">Transmembrane helix</keyword>
<feature type="transmembrane region" description="Helical" evidence="1">
    <location>
        <begin position="180"/>
        <end position="199"/>
    </location>
</feature>